<dbReference type="PROSITE" id="PS50857">
    <property type="entry name" value="COX2_CUA"/>
    <property type="match status" value="1"/>
</dbReference>
<evidence type="ECO:0000256" key="8">
    <source>
        <dbReference type="ARBA" id="ARBA00022723"/>
    </source>
</evidence>
<feature type="domain" description="Cytochrome oxidase subunit II transmembrane region profile" evidence="21">
    <location>
        <begin position="1"/>
        <end position="91"/>
    </location>
</feature>
<dbReference type="GO" id="GO:0005743">
    <property type="term" value="C:mitochondrial inner membrane"/>
    <property type="evidence" value="ECO:0007669"/>
    <property type="project" value="UniProtKB-SubCell"/>
</dbReference>
<evidence type="ECO:0000256" key="4">
    <source>
        <dbReference type="ARBA" id="ARBA00015946"/>
    </source>
</evidence>
<comment type="cofactor">
    <cofactor evidence="18">
        <name>Cu cation</name>
        <dbReference type="ChEBI" id="CHEBI:23378"/>
    </cofactor>
    <text evidence="18">Binds a copper A center.</text>
</comment>
<comment type="similarity">
    <text evidence="2 18">Belongs to the cytochrome c oxidase subunit 2 family.</text>
</comment>
<evidence type="ECO:0000256" key="15">
    <source>
        <dbReference type="ARBA" id="ARBA00023128"/>
    </source>
</evidence>
<dbReference type="PRINTS" id="PR01166">
    <property type="entry name" value="CYCOXIDASEII"/>
</dbReference>
<feature type="transmembrane region" description="Helical" evidence="19">
    <location>
        <begin position="21"/>
        <end position="43"/>
    </location>
</feature>
<dbReference type="AlphaFoldDB" id="A0A3S8V174"/>
<dbReference type="GO" id="GO:0042773">
    <property type="term" value="P:ATP synthesis coupled electron transport"/>
    <property type="evidence" value="ECO:0007669"/>
    <property type="project" value="TreeGrafter"/>
</dbReference>
<comment type="function">
    <text evidence="18">Component of the cytochrome c oxidase, the last enzyme in the mitochondrial electron transport chain which drives oxidative phosphorylation. The respiratory chain contains 3 multisubunit complexes succinate dehydrogenase (complex II, CII), ubiquinol-cytochrome c oxidoreductase (cytochrome b-c1 complex, complex III, CIII) and cytochrome c oxidase (complex IV, CIV), that cooperate to transfer electrons derived from NADH and succinate to molecular oxygen, creating an electrochemical gradient over the inner membrane that drives transmembrane transport and the ATP synthase. Cytochrome c oxidase is the component of the respiratory chain that catalyzes the reduction of oxygen to water. Electrons originating from reduced cytochrome c in the intermembrane space (IMS) are transferred via the dinuclear copper A center (CU(A)) of subunit 2 and heme A of subunit 1 to the active site in subunit 1, a binuclear center (BNC) formed by heme A3 and copper B (CU(B)). The BNC reduces molecular oxygen to 2 water molecules using 4 electrons from cytochrome c in the IMS and 4 protons from the mitochondrial matrix.</text>
</comment>
<dbReference type="InterPro" id="IPR045187">
    <property type="entry name" value="CcO_II"/>
</dbReference>
<proteinExistence type="inferred from homology"/>
<evidence type="ECO:0000256" key="12">
    <source>
        <dbReference type="ARBA" id="ARBA00022982"/>
    </source>
</evidence>
<evidence type="ECO:0000256" key="19">
    <source>
        <dbReference type="SAM" id="Phobius"/>
    </source>
</evidence>
<keyword evidence="11" id="KW-1278">Translocase</keyword>
<reference evidence="22" key="1">
    <citation type="journal article" date="2018" name="Mol. Phylogenet. Evol.">
        <title>Mitochondrial phylogenomics of the Hymenoptera.</title>
        <authorList>
            <person name="Tang P."/>
            <person name="Zhu J.C."/>
            <person name="Zheng B.Y."/>
            <person name="Wei S.J."/>
            <person name="Sharkey M."/>
            <person name="Chen X.X."/>
            <person name="Vogler A.P."/>
        </authorList>
    </citation>
    <scope>NUCLEOTIDE SEQUENCE</scope>
</reference>
<gene>
    <name evidence="22" type="primary">cox2</name>
</gene>
<keyword evidence="15 18" id="KW-0496">Mitochondrion</keyword>
<keyword evidence="10" id="KW-0460">Magnesium</keyword>
<keyword evidence="12 18" id="KW-0249">Electron transport</keyword>
<evidence type="ECO:0000256" key="1">
    <source>
        <dbReference type="ARBA" id="ARBA00004448"/>
    </source>
</evidence>
<evidence type="ECO:0000256" key="7">
    <source>
        <dbReference type="ARBA" id="ARBA00022692"/>
    </source>
</evidence>
<comment type="catalytic activity">
    <reaction evidence="17">
        <text>4 Fe(II)-[cytochrome c] + O2 + 8 H(+)(in) = 4 Fe(III)-[cytochrome c] + 2 H2O + 4 H(+)(out)</text>
        <dbReference type="Rhea" id="RHEA:11436"/>
        <dbReference type="Rhea" id="RHEA-COMP:10350"/>
        <dbReference type="Rhea" id="RHEA-COMP:14399"/>
        <dbReference type="ChEBI" id="CHEBI:15377"/>
        <dbReference type="ChEBI" id="CHEBI:15378"/>
        <dbReference type="ChEBI" id="CHEBI:15379"/>
        <dbReference type="ChEBI" id="CHEBI:29033"/>
        <dbReference type="ChEBI" id="CHEBI:29034"/>
        <dbReference type="EC" id="7.1.1.9"/>
    </reaction>
    <physiologicalReaction direction="left-to-right" evidence="17">
        <dbReference type="Rhea" id="RHEA:11437"/>
    </physiologicalReaction>
</comment>
<dbReference type="Gene3D" id="1.10.287.90">
    <property type="match status" value="1"/>
</dbReference>
<dbReference type="InterPro" id="IPR036257">
    <property type="entry name" value="Cyt_c_oxidase_su2_TM_sf"/>
</dbReference>
<evidence type="ECO:0000256" key="2">
    <source>
        <dbReference type="ARBA" id="ARBA00007866"/>
    </source>
</evidence>
<dbReference type="PANTHER" id="PTHR22888:SF9">
    <property type="entry name" value="CYTOCHROME C OXIDASE SUBUNIT 2"/>
    <property type="match status" value="1"/>
</dbReference>
<evidence type="ECO:0000259" key="20">
    <source>
        <dbReference type="PROSITE" id="PS50857"/>
    </source>
</evidence>
<evidence type="ECO:0000256" key="17">
    <source>
        <dbReference type="ARBA" id="ARBA00049512"/>
    </source>
</evidence>
<keyword evidence="8 18" id="KW-0479">Metal-binding</keyword>
<keyword evidence="13 19" id="KW-1133">Transmembrane helix</keyword>
<accession>A0A3S8V174</accession>
<evidence type="ECO:0000256" key="13">
    <source>
        <dbReference type="ARBA" id="ARBA00022989"/>
    </source>
</evidence>
<dbReference type="PROSITE" id="PS50999">
    <property type="entry name" value="COX2_TM"/>
    <property type="match status" value="1"/>
</dbReference>
<dbReference type="InterPro" id="IPR008972">
    <property type="entry name" value="Cupredoxin"/>
</dbReference>
<name>A0A3S8V174_9HYME</name>
<keyword evidence="14 18" id="KW-0186">Copper</keyword>
<dbReference type="PROSITE" id="PS00078">
    <property type="entry name" value="COX2"/>
    <property type="match status" value="1"/>
</dbReference>
<keyword evidence="9 18" id="KW-0999">Mitochondrion inner membrane</keyword>
<evidence type="ECO:0000256" key="5">
    <source>
        <dbReference type="ARBA" id="ARBA00022448"/>
    </source>
</evidence>
<sequence>MMSWSTLNFQDSMSPIMFYMNFFHEFIMMFILFILMMIIYLMYMMILNKFYSNKIINHQMIETIWTILPLMILFFLAIPSIKILYLTDEIKLPKMSIKSIGNQWYWSYEYPQFKNLSFDSYMLNTLNNNSFRLLEVDNRLIIPTQIKIRILSTSNDVIHSFTIPSMGFKIDSIPGRMNQTTMFSNYPGIFFGQCSEICGINHSLMPIMMETISMNNFIKWINKNI</sequence>
<dbReference type="Gene3D" id="2.60.40.420">
    <property type="entry name" value="Cupredoxins - blue copper proteins"/>
    <property type="match status" value="1"/>
</dbReference>
<feature type="transmembrane region" description="Helical" evidence="19">
    <location>
        <begin position="63"/>
        <end position="85"/>
    </location>
</feature>
<organism evidence="22">
    <name type="scientific">Habroteleia persimilis</name>
    <dbReference type="NCBI Taxonomy" id="2496286"/>
    <lineage>
        <taxon>Eukaryota</taxon>
        <taxon>Metazoa</taxon>
        <taxon>Ecdysozoa</taxon>
        <taxon>Arthropoda</taxon>
        <taxon>Hexapoda</taxon>
        <taxon>Insecta</taxon>
        <taxon>Pterygota</taxon>
        <taxon>Neoptera</taxon>
        <taxon>Endopterygota</taxon>
        <taxon>Hymenoptera</taxon>
        <taxon>Apocrita</taxon>
        <taxon>Proctotrupomorpha</taxon>
        <taxon>Platygastroidea</taxon>
        <taxon>Scelionidae</taxon>
        <taxon>Scelioninae</taxon>
        <taxon>Habroteleia</taxon>
    </lineage>
</organism>
<comment type="subunit">
    <text evidence="3">Component of the cytochrome c oxidase (complex IV, CIV), a multisubunit enzyme composed of a catalytic core of 3 subunits and several supernumerary subunits. The complex exists as a monomer or a dimer and forms supercomplexes (SCs) in the inner mitochondrial membrane with ubiquinol-cytochrome c oxidoreductase (cytochrome b-c1 complex, complex III, CIII).</text>
</comment>
<evidence type="ECO:0000256" key="14">
    <source>
        <dbReference type="ARBA" id="ARBA00023008"/>
    </source>
</evidence>
<dbReference type="InterPro" id="IPR002429">
    <property type="entry name" value="CcO_II-like_C"/>
</dbReference>
<protein>
    <recommendedName>
        <fullName evidence="4 18">Cytochrome c oxidase subunit 2</fullName>
    </recommendedName>
</protein>
<evidence type="ECO:0000256" key="11">
    <source>
        <dbReference type="ARBA" id="ARBA00022967"/>
    </source>
</evidence>
<dbReference type="Pfam" id="PF00116">
    <property type="entry name" value="COX2"/>
    <property type="match status" value="1"/>
</dbReference>
<dbReference type="SUPFAM" id="SSF49503">
    <property type="entry name" value="Cupredoxins"/>
    <property type="match status" value="1"/>
</dbReference>
<evidence type="ECO:0000256" key="3">
    <source>
        <dbReference type="ARBA" id="ARBA00011164"/>
    </source>
</evidence>
<dbReference type="EMBL" id="MG923508">
    <property type="protein sequence ID" value="AZL93401.1"/>
    <property type="molecule type" value="Genomic_DNA"/>
</dbReference>
<dbReference type="InterPro" id="IPR034210">
    <property type="entry name" value="CcO_II_C"/>
</dbReference>
<evidence type="ECO:0000256" key="9">
    <source>
        <dbReference type="ARBA" id="ARBA00022792"/>
    </source>
</evidence>
<dbReference type="CDD" id="cd13912">
    <property type="entry name" value="CcO_II_C"/>
    <property type="match status" value="1"/>
</dbReference>
<evidence type="ECO:0000313" key="22">
    <source>
        <dbReference type="EMBL" id="AZL93401.1"/>
    </source>
</evidence>
<keyword evidence="6 18" id="KW-0679">Respiratory chain</keyword>
<dbReference type="InterPro" id="IPR001505">
    <property type="entry name" value="Copper_CuA"/>
</dbReference>
<evidence type="ECO:0000256" key="6">
    <source>
        <dbReference type="ARBA" id="ARBA00022660"/>
    </source>
</evidence>
<keyword evidence="16 18" id="KW-0472">Membrane</keyword>
<evidence type="ECO:0000256" key="16">
    <source>
        <dbReference type="ARBA" id="ARBA00023136"/>
    </source>
</evidence>
<comment type="subcellular location">
    <subcellularLocation>
        <location evidence="1 18">Mitochondrion inner membrane</location>
        <topology evidence="1 18">Multi-pass membrane protein</topology>
    </subcellularLocation>
</comment>
<dbReference type="SUPFAM" id="SSF81464">
    <property type="entry name" value="Cytochrome c oxidase subunit II-like, transmembrane region"/>
    <property type="match status" value="1"/>
</dbReference>
<keyword evidence="5 18" id="KW-0813">Transport</keyword>
<feature type="domain" description="Cytochrome oxidase subunit II copper A binding" evidence="20">
    <location>
        <begin position="92"/>
        <end position="223"/>
    </location>
</feature>
<geneLocation type="mitochondrion" evidence="22"/>
<dbReference type="GO" id="GO:0005507">
    <property type="term" value="F:copper ion binding"/>
    <property type="evidence" value="ECO:0007669"/>
    <property type="project" value="InterPro"/>
</dbReference>
<evidence type="ECO:0000256" key="10">
    <source>
        <dbReference type="ARBA" id="ARBA00022842"/>
    </source>
</evidence>
<dbReference type="FunFam" id="2.60.40.420:FF:000001">
    <property type="entry name" value="Cytochrome c oxidase subunit 2"/>
    <property type="match status" value="1"/>
</dbReference>
<keyword evidence="7 18" id="KW-0812">Transmembrane</keyword>
<dbReference type="GO" id="GO:0004129">
    <property type="term" value="F:cytochrome-c oxidase activity"/>
    <property type="evidence" value="ECO:0007669"/>
    <property type="project" value="UniProtKB-EC"/>
</dbReference>
<evidence type="ECO:0000256" key="18">
    <source>
        <dbReference type="RuleBase" id="RU000457"/>
    </source>
</evidence>
<evidence type="ECO:0000259" key="21">
    <source>
        <dbReference type="PROSITE" id="PS50999"/>
    </source>
</evidence>
<dbReference type="PANTHER" id="PTHR22888">
    <property type="entry name" value="CYTOCHROME C OXIDASE, SUBUNIT II"/>
    <property type="match status" value="1"/>
</dbReference>
<dbReference type="Pfam" id="PF02790">
    <property type="entry name" value="COX2_TM"/>
    <property type="match status" value="1"/>
</dbReference>
<dbReference type="InterPro" id="IPR011759">
    <property type="entry name" value="Cyt_c_oxidase_su2_TM_dom"/>
</dbReference>